<name>A0ABM9CAG8_9BACL</name>
<dbReference type="EC" id="4.2.2.-" evidence="2"/>
<dbReference type="RefSeq" id="WP_236342869.1">
    <property type="nucleotide sequence ID" value="NZ_CAKMMF010000012.1"/>
</dbReference>
<feature type="domain" description="Transglycosylase SLT" evidence="1">
    <location>
        <begin position="55"/>
        <end position="163"/>
    </location>
</feature>
<dbReference type="EMBL" id="CAKMMF010000012">
    <property type="protein sequence ID" value="CAH1206422.1"/>
    <property type="molecule type" value="Genomic_DNA"/>
</dbReference>
<dbReference type="SUPFAM" id="SSF53955">
    <property type="entry name" value="Lysozyme-like"/>
    <property type="match status" value="1"/>
</dbReference>
<reference evidence="2" key="1">
    <citation type="submission" date="2022-01" db="EMBL/GenBank/DDBJ databases">
        <authorList>
            <person name="Criscuolo A."/>
        </authorList>
    </citation>
    <scope>NUCLEOTIDE SEQUENCE</scope>
    <source>
        <strain evidence="2">CIP111893</strain>
    </source>
</reference>
<keyword evidence="3" id="KW-1185">Reference proteome</keyword>
<dbReference type="InterPro" id="IPR008258">
    <property type="entry name" value="Transglycosylase_SLT_dom_1"/>
</dbReference>
<organism evidence="2 3">
    <name type="scientific">Paenibacillus plantiphilus</name>
    <dbReference type="NCBI Taxonomy" id="2905650"/>
    <lineage>
        <taxon>Bacteria</taxon>
        <taxon>Bacillati</taxon>
        <taxon>Bacillota</taxon>
        <taxon>Bacilli</taxon>
        <taxon>Bacillales</taxon>
        <taxon>Paenibacillaceae</taxon>
        <taxon>Paenibacillus</taxon>
    </lineage>
</organism>
<dbReference type="PANTHER" id="PTHR37423:SF2">
    <property type="entry name" value="MEMBRANE-BOUND LYTIC MUREIN TRANSGLYCOSYLASE C"/>
    <property type="match status" value="1"/>
</dbReference>
<sequence length="201" mass="23376">MRRPARRSARRSARRRALFFLILLVLVALLLAVLFLKPDWMGRWMYPIHYKEDIRISAENYELDPLLIAAVIRVETNYRPEAVSGKGAVGIMQLMPDTAEWIMKKGGFTAVSPKMLTARADISIELGSWYLRSLHKQFDGNLYAALAAYNAGPGTVKRWMSEGTWDGTFETVKEIPYGETRHYVQRVIYYYNKYQKYYTEF</sequence>
<dbReference type="InterPro" id="IPR023346">
    <property type="entry name" value="Lysozyme-like_dom_sf"/>
</dbReference>
<comment type="caution">
    <text evidence="2">The sequence shown here is derived from an EMBL/GenBank/DDBJ whole genome shotgun (WGS) entry which is preliminary data.</text>
</comment>
<evidence type="ECO:0000313" key="3">
    <source>
        <dbReference type="Proteomes" id="UP000838686"/>
    </source>
</evidence>
<dbReference type="Proteomes" id="UP000838686">
    <property type="component" value="Unassembled WGS sequence"/>
</dbReference>
<gene>
    <name evidence="2" type="primary">mltC</name>
    <name evidence="2" type="ORF">PAECIP111893_02548</name>
</gene>
<keyword evidence="2" id="KW-0456">Lyase</keyword>
<dbReference type="PANTHER" id="PTHR37423">
    <property type="entry name" value="SOLUBLE LYTIC MUREIN TRANSGLYCOSYLASE-RELATED"/>
    <property type="match status" value="1"/>
</dbReference>
<dbReference type="Gene3D" id="1.10.530.10">
    <property type="match status" value="1"/>
</dbReference>
<proteinExistence type="predicted"/>
<dbReference type="CDD" id="cd16896">
    <property type="entry name" value="LT_Slt70-like"/>
    <property type="match status" value="1"/>
</dbReference>
<evidence type="ECO:0000313" key="2">
    <source>
        <dbReference type="EMBL" id="CAH1206422.1"/>
    </source>
</evidence>
<protein>
    <submittedName>
        <fullName evidence="2">Membrane-bound lytic murein transglycosylase C</fullName>
        <ecNumber evidence="2">4.2.2.-</ecNumber>
    </submittedName>
</protein>
<evidence type="ECO:0000259" key="1">
    <source>
        <dbReference type="Pfam" id="PF01464"/>
    </source>
</evidence>
<accession>A0ABM9CAG8</accession>
<dbReference type="Pfam" id="PF01464">
    <property type="entry name" value="SLT"/>
    <property type="match status" value="1"/>
</dbReference>
<dbReference type="GO" id="GO:0016829">
    <property type="term" value="F:lyase activity"/>
    <property type="evidence" value="ECO:0007669"/>
    <property type="project" value="UniProtKB-KW"/>
</dbReference>